<accession>A0A5J6SIF1</accession>
<evidence type="ECO:0000313" key="2">
    <source>
        <dbReference type="Proteomes" id="UP000325517"/>
    </source>
</evidence>
<dbReference type="AlphaFoldDB" id="A0A5J6SIF1"/>
<dbReference type="CDD" id="cd02440">
    <property type="entry name" value="AdoMet_MTases"/>
    <property type="match status" value="1"/>
</dbReference>
<organism evidence="1 2">
    <name type="scientific">Psychrobacillus glaciei</name>
    <dbReference type="NCBI Taxonomy" id="2283160"/>
    <lineage>
        <taxon>Bacteria</taxon>
        <taxon>Bacillati</taxon>
        <taxon>Bacillota</taxon>
        <taxon>Bacilli</taxon>
        <taxon>Bacillales</taxon>
        <taxon>Bacillaceae</taxon>
        <taxon>Psychrobacillus</taxon>
    </lineage>
</organism>
<dbReference type="GO" id="GO:0008168">
    <property type="term" value="F:methyltransferase activity"/>
    <property type="evidence" value="ECO:0007669"/>
    <property type="project" value="UniProtKB-KW"/>
</dbReference>
<evidence type="ECO:0000313" key="1">
    <source>
        <dbReference type="EMBL" id="QFF97725.1"/>
    </source>
</evidence>
<dbReference type="OrthoDB" id="9777638at2"/>
<dbReference type="EMBL" id="CP031223">
    <property type="protein sequence ID" value="QFF97725.1"/>
    <property type="molecule type" value="Genomic_DNA"/>
</dbReference>
<protein>
    <submittedName>
        <fullName evidence="1">Class I SAM-dependent methyltransferase</fullName>
    </submittedName>
</protein>
<dbReference type="SUPFAM" id="SSF53335">
    <property type="entry name" value="S-adenosyl-L-methionine-dependent methyltransferases"/>
    <property type="match status" value="1"/>
</dbReference>
<dbReference type="GO" id="GO:0032259">
    <property type="term" value="P:methylation"/>
    <property type="evidence" value="ECO:0007669"/>
    <property type="project" value="UniProtKB-KW"/>
</dbReference>
<keyword evidence="1" id="KW-0489">Methyltransferase</keyword>
<proteinExistence type="predicted"/>
<dbReference type="KEGG" id="psyo:PB01_02265"/>
<dbReference type="InterPro" id="IPR029063">
    <property type="entry name" value="SAM-dependent_MTases_sf"/>
</dbReference>
<dbReference type="RefSeq" id="WP_151698670.1">
    <property type="nucleotide sequence ID" value="NZ_CP031223.1"/>
</dbReference>
<name>A0A5J6SIF1_9BACI</name>
<keyword evidence="2" id="KW-1185">Reference proteome</keyword>
<sequence length="281" mass="31815">MSTRKIAEIVKCMPPNEYDPSIQSVQTEHRLKLVEFWDIKSGSKVLEIGCGQGDTTAVLAYIIGDEGVVHGIDIASPDYGSPVTVGDSIDFLKNSSIGSRIKVDFETDVLSAEMDFPDKSFDYIVMSHCSWYLKSPKELHDILKKIKKWGNILCFAEWDTRVQTNEQLPHFLSVLIQAQYECFKENSLSNVRTLFTPKDIQNIVGSAGWQIVAEKTIDSSHLQDAKWEIQNTLASYKEELQSTNHLPHKFQALIQSEIYLLEAARNQDNVKSMSTYTFLAK</sequence>
<dbReference type="Pfam" id="PF13489">
    <property type="entry name" value="Methyltransf_23"/>
    <property type="match status" value="1"/>
</dbReference>
<keyword evidence="1" id="KW-0808">Transferase</keyword>
<dbReference type="Gene3D" id="3.40.50.150">
    <property type="entry name" value="Vaccinia Virus protein VP39"/>
    <property type="match status" value="1"/>
</dbReference>
<gene>
    <name evidence="1" type="ORF">PB01_02265</name>
</gene>
<dbReference type="Proteomes" id="UP000325517">
    <property type="component" value="Chromosome"/>
</dbReference>
<reference evidence="1 2" key="1">
    <citation type="submission" date="2018-07" db="EMBL/GenBank/DDBJ databases">
        <title>Complete genome sequence of Psychrobacillus sp. PB01, isolated from iceberg, and comparative genome analysis of Psychrobacillus strains.</title>
        <authorList>
            <person name="Lee P.C."/>
        </authorList>
    </citation>
    <scope>NUCLEOTIDE SEQUENCE [LARGE SCALE GENOMIC DNA]</scope>
    <source>
        <strain evidence="1 2">PB01</strain>
    </source>
</reference>